<name>A0A8K0W473_9PLEO</name>
<dbReference type="EMBL" id="JAGMVJ010000001">
    <property type="protein sequence ID" value="KAH7094524.1"/>
    <property type="molecule type" value="Genomic_DNA"/>
</dbReference>
<keyword evidence="3" id="KW-1185">Reference proteome</keyword>
<comment type="caution">
    <text evidence="2">The sequence shown here is derived from an EMBL/GenBank/DDBJ whole genome shotgun (WGS) entry which is preliminary data.</text>
</comment>
<sequence>MLLTSFYSSPPQQQHYTAYTPPRSSPLSERSANVAPRLFNFSMASPSSDKKSTIPQRAYKPNPVIQTRDAATKRRRDLFFRRVQNGREDKKWESRGEQIQQLDFVSERKRWEAEKARQAPEEDDDMYEEVIEDAPLPVWTDPVPQQESEMTEADYIAAQEELELQQLIEAMEQENDASSQHFGSDDEDYDSIFMECATAADQQYQQQPQTSHPAFNDIDGMDIDMTDG</sequence>
<evidence type="ECO:0000313" key="2">
    <source>
        <dbReference type="EMBL" id="KAH7094524.1"/>
    </source>
</evidence>
<evidence type="ECO:0000313" key="3">
    <source>
        <dbReference type="Proteomes" id="UP000813461"/>
    </source>
</evidence>
<dbReference type="OrthoDB" id="5279705at2759"/>
<protein>
    <submittedName>
        <fullName evidence="2">Uncharacterized protein</fullName>
    </submittedName>
</protein>
<feature type="compositionally biased region" description="Polar residues" evidence="1">
    <location>
        <begin position="1"/>
        <end position="17"/>
    </location>
</feature>
<dbReference type="AlphaFoldDB" id="A0A8K0W473"/>
<feature type="region of interest" description="Disordered" evidence="1">
    <location>
        <begin position="170"/>
        <end position="228"/>
    </location>
</feature>
<accession>A0A8K0W473</accession>
<reference evidence="2" key="1">
    <citation type="journal article" date="2021" name="Nat. Commun.">
        <title>Genetic determinants of endophytism in the Arabidopsis root mycobiome.</title>
        <authorList>
            <person name="Mesny F."/>
            <person name="Miyauchi S."/>
            <person name="Thiergart T."/>
            <person name="Pickel B."/>
            <person name="Atanasova L."/>
            <person name="Karlsson M."/>
            <person name="Huettel B."/>
            <person name="Barry K.W."/>
            <person name="Haridas S."/>
            <person name="Chen C."/>
            <person name="Bauer D."/>
            <person name="Andreopoulos W."/>
            <person name="Pangilinan J."/>
            <person name="LaButti K."/>
            <person name="Riley R."/>
            <person name="Lipzen A."/>
            <person name="Clum A."/>
            <person name="Drula E."/>
            <person name="Henrissat B."/>
            <person name="Kohler A."/>
            <person name="Grigoriev I.V."/>
            <person name="Martin F.M."/>
            <person name="Hacquard S."/>
        </authorList>
    </citation>
    <scope>NUCLEOTIDE SEQUENCE</scope>
    <source>
        <strain evidence="2">MPI-SDFR-AT-0120</strain>
    </source>
</reference>
<feature type="region of interest" description="Disordered" evidence="1">
    <location>
        <begin position="1"/>
        <end position="71"/>
    </location>
</feature>
<feature type="compositionally biased region" description="Acidic residues" evidence="1">
    <location>
        <begin position="219"/>
        <end position="228"/>
    </location>
</feature>
<proteinExistence type="predicted"/>
<dbReference type="Proteomes" id="UP000813461">
    <property type="component" value="Unassembled WGS sequence"/>
</dbReference>
<gene>
    <name evidence="2" type="ORF">FB567DRAFT_585894</name>
</gene>
<organism evidence="2 3">
    <name type="scientific">Paraphoma chrysanthemicola</name>
    <dbReference type="NCBI Taxonomy" id="798071"/>
    <lineage>
        <taxon>Eukaryota</taxon>
        <taxon>Fungi</taxon>
        <taxon>Dikarya</taxon>
        <taxon>Ascomycota</taxon>
        <taxon>Pezizomycotina</taxon>
        <taxon>Dothideomycetes</taxon>
        <taxon>Pleosporomycetidae</taxon>
        <taxon>Pleosporales</taxon>
        <taxon>Pleosporineae</taxon>
        <taxon>Phaeosphaeriaceae</taxon>
        <taxon>Paraphoma</taxon>
    </lineage>
</organism>
<evidence type="ECO:0000256" key="1">
    <source>
        <dbReference type="SAM" id="MobiDB-lite"/>
    </source>
</evidence>